<comment type="caution">
    <text evidence="1">The sequence shown here is derived from an EMBL/GenBank/DDBJ whole genome shotgun (WGS) entry which is preliminary data.</text>
</comment>
<protein>
    <submittedName>
        <fullName evidence="1">Uncharacterized protein</fullName>
    </submittedName>
</protein>
<organism evidence="1 2">
    <name type="scientific">Cryptococcus floricola</name>
    <dbReference type="NCBI Taxonomy" id="2591691"/>
    <lineage>
        <taxon>Eukaryota</taxon>
        <taxon>Fungi</taxon>
        <taxon>Dikarya</taxon>
        <taxon>Basidiomycota</taxon>
        <taxon>Agaricomycotina</taxon>
        <taxon>Tremellomycetes</taxon>
        <taxon>Tremellales</taxon>
        <taxon>Cryptococcaceae</taxon>
        <taxon>Cryptococcus</taxon>
    </lineage>
</organism>
<dbReference type="AlphaFoldDB" id="A0A5D3AQ75"/>
<gene>
    <name evidence="1" type="ORF">B9479_007215</name>
</gene>
<dbReference type="Proteomes" id="UP000322245">
    <property type="component" value="Unassembled WGS sequence"/>
</dbReference>
<accession>A0A5D3AQ75</accession>
<evidence type="ECO:0000313" key="2">
    <source>
        <dbReference type="Proteomes" id="UP000322245"/>
    </source>
</evidence>
<name>A0A5D3AQ75_9TREE</name>
<reference evidence="1 2" key="1">
    <citation type="submission" date="2017-05" db="EMBL/GenBank/DDBJ databases">
        <title>The Genome Sequence of Tsuchiyaea wingfieldii DSM 27421.</title>
        <authorList>
            <person name="Cuomo C."/>
            <person name="Passer A."/>
            <person name="Billmyre B."/>
            <person name="Heitman J."/>
        </authorList>
    </citation>
    <scope>NUCLEOTIDE SEQUENCE [LARGE SCALE GENOMIC DNA]</scope>
    <source>
        <strain evidence="1 2">DSM 27421</strain>
    </source>
</reference>
<dbReference type="EMBL" id="NIDF01000150">
    <property type="protein sequence ID" value="TYJ52200.1"/>
    <property type="molecule type" value="Genomic_DNA"/>
</dbReference>
<sequence length="246" mass="27133">MSAEAEPITVTRVSLSEENASFALQAIEALGDEILHSTFWAGKPHTAAGNPDDQTYWSYSFPNAISDAIAGERELSERANAVEKYMTHTSTTGEPRVSHSRLFRPVRATTLAATCREYIKETGQPIGPAWPVAVSYTLEAQAQLCSELNDEEKTMLTTQLRDGWSGFGLAGNTSQSEEGRPAEDNYPPFFRMIRRESEGILNDQVSVSVPDTPQPWSYETEFMLNDHSKGSIVNRYAMADADISTA</sequence>
<keyword evidence="2" id="KW-1185">Reference proteome</keyword>
<proteinExistence type="predicted"/>
<evidence type="ECO:0000313" key="1">
    <source>
        <dbReference type="EMBL" id="TYJ52200.1"/>
    </source>
</evidence>